<keyword evidence="2" id="KW-0479">Metal-binding</keyword>
<dbReference type="InterPro" id="IPR011051">
    <property type="entry name" value="RmlC_Cupin_sf"/>
</dbReference>
<evidence type="ECO:0000313" key="7">
    <source>
        <dbReference type="Proteomes" id="UP000077177"/>
    </source>
</evidence>
<dbReference type="Gene3D" id="2.60.120.10">
    <property type="entry name" value="Jelly Rolls"/>
    <property type="match status" value="2"/>
</dbReference>
<dbReference type="PANTHER" id="PTHR43594:SF1">
    <property type="entry name" value="QUERCETIN 2,3-DIOXYGENASE PA2418-RELATED"/>
    <property type="match status" value="1"/>
</dbReference>
<evidence type="ECO:0000256" key="2">
    <source>
        <dbReference type="PIRSR" id="PIRSR006232-1"/>
    </source>
</evidence>
<keyword evidence="7" id="KW-1185">Reference proteome</keyword>
<dbReference type="STRING" id="1492898.SY85_13220"/>
<gene>
    <name evidence="6" type="ORF">SY85_13220</name>
</gene>
<comment type="similarity">
    <text evidence="1 3">Belongs to the pirin family.</text>
</comment>
<dbReference type="OrthoDB" id="321327at2"/>
<name>A0A172TWC3_9BACT</name>
<accession>A0A172TWC3</accession>
<evidence type="ECO:0000259" key="4">
    <source>
        <dbReference type="Pfam" id="PF02678"/>
    </source>
</evidence>
<dbReference type="SUPFAM" id="SSF51182">
    <property type="entry name" value="RmlC-like cupins"/>
    <property type="match status" value="1"/>
</dbReference>
<feature type="binding site" evidence="2">
    <location>
        <position position="65"/>
    </location>
    <ligand>
        <name>Fe cation</name>
        <dbReference type="ChEBI" id="CHEBI:24875"/>
    </ligand>
</feature>
<dbReference type="InterPro" id="IPR003829">
    <property type="entry name" value="Pirin_N_dom"/>
</dbReference>
<dbReference type="InterPro" id="IPR014710">
    <property type="entry name" value="RmlC-like_jellyroll"/>
</dbReference>
<proteinExistence type="inferred from homology"/>
<keyword evidence="2" id="KW-0408">Iron</keyword>
<dbReference type="CDD" id="cd02247">
    <property type="entry name" value="cupin_pirin_C"/>
    <property type="match status" value="1"/>
</dbReference>
<feature type="binding site" evidence="2">
    <location>
        <position position="107"/>
    </location>
    <ligand>
        <name>Fe cation</name>
        <dbReference type="ChEBI" id="CHEBI:24875"/>
    </ligand>
</feature>
<organism evidence="6 7">
    <name type="scientific">Flavisolibacter tropicus</name>
    <dbReference type="NCBI Taxonomy" id="1492898"/>
    <lineage>
        <taxon>Bacteria</taxon>
        <taxon>Pseudomonadati</taxon>
        <taxon>Bacteroidota</taxon>
        <taxon>Chitinophagia</taxon>
        <taxon>Chitinophagales</taxon>
        <taxon>Chitinophagaceae</taxon>
        <taxon>Flavisolibacter</taxon>
    </lineage>
</organism>
<dbReference type="AlphaFoldDB" id="A0A172TWC3"/>
<evidence type="ECO:0000256" key="3">
    <source>
        <dbReference type="RuleBase" id="RU003457"/>
    </source>
</evidence>
<comment type="cofactor">
    <cofactor evidence="2">
        <name>Fe cation</name>
        <dbReference type="ChEBI" id="CHEBI:24875"/>
    </cofactor>
    <text evidence="2">Binds 1 Fe cation per subunit.</text>
</comment>
<feature type="domain" description="Pirin C-terminal" evidence="5">
    <location>
        <begin position="186"/>
        <end position="284"/>
    </location>
</feature>
<dbReference type="Pfam" id="PF05726">
    <property type="entry name" value="Pirin_C"/>
    <property type="match status" value="1"/>
</dbReference>
<dbReference type="KEGG" id="fla:SY85_13220"/>
<feature type="binding site" evidence="2">
    <location>
        <position position="63"/>
    </location>
    <ligand>
        <name>Fe cation</name>
        <dbReference type="ChEBI" id="CHEBI:24875"/>
    </ligand>
</feature>
<feature type="domain" description="Pirin N-terminal" evidence="4">
    <location>
        <begin position="24"/>
        <end position="129"/>
    </location>
</feature>
<dbReference type="CDD" id="cd02909">
    <property type="entry name" value="cupin_pirin_N"/>
    <property type="match status" value="1"/>
</dbReference>
<protein>
    <submittedName>
        <fullName evidence="6">Nuclease PIN</fullName>
    </submittedName>
</protein>
<dbReference type="PANTHER" id="PTHR43594">
    <property type="entry name" value="QUERCETIN 2,3-DIOXYGENASE"/>
    <property type="match status" value="1"/>
</dbReference>
<dbReference type="InterPro" id="IPR008778">
    <property type="entry name" value="Pirin_C_dom"/>
</dbReference>
<sequence>MNTNKTINAIYRAGYSDYEGLDTYRAFPTRNVPIEALDPFLFLNHHGHQVYKPNNAGLPFGPHPHKGFETVTFIVEGDLIHKDSTGFTSNIKAGGIQWMTAGRGIIHSEQSSDEFKASGGALEILQLWVNLPAKHKNAPPKYIGLQKDEVPAIKLNNDAVVHLASGSWGEVQAPIQSIADVHLSTIELKEGAQVDVTIPAERSVLFYVIKGAVTVNGETAETHDLVEFNKEGENIQIQAAADTLLLLGHAQPNHEPIVAHGPFVMNTQEEIRQAFVAYQQGQFGTWQD</sequence>
<dbReference type="GO" id="GO:0046872">
    <property type="term" value="F:metal ion binding"/>
    <property type="evidence" value="ECO:0007669"/>
    <property type="project" value="UniProtKB-KW"/>
</dbReference>
<evidence type="ECO:0000313" key="6">
    <source>
        <dbReference type="EMBL" id="ANE51330.1"/>
    </source>
</evidence>
<dbReference type="Pfam" id="PF02678">
    <property type="entry name" value="Pirin"/>
    <property type="match status" value="1"/>
</dbReference>
<feature type="binding site" evidence="2">
    <location>
        <position position="109"/>
    </location>
    <ligand>
        <name>Fe cation</name>
        <dbReference type="ChEBI" id="CHEBI:24875"/>
    </ligand>
</feature>
<evidence type="ECO:0000259" key="5">
    <source>
        <dbReference type="Pfam" id="PF05726"/>
    </source>
</evidence>
<dbReference type="RefSeq" id="WP_066405242.1">
    <property type="nucleotide sequence ID" value="NZ_CP011390.1"/>
</dbReference>
<dbReference type="InterPro" id="IPR053186">
    <property type="entry name" value="QDO-related"/>
</dbReference>
<dbReference type="PIRSF" id="PIRSF006232">
    <property type="entry name" value="Pirin"/>
    <property type="match status" value="1"/>
</dbReference>
<dbReference type="InterPro" id="IPR012093">
    <property type="entry name" value="Pirin"/>
</dbReference>
<dbReference type="EMBL" id="CP011390">
    <property type="protein sequence ID" value="ANE51330.1"/>
    <property type="molecule type" value="Genomic_DNA"/>
</dbReference>
<evidence type="ECO:0000256" key="1">
    <source>
        <dbReference type="ARBA" id="ARBA00008416"/>
    </source>
</evidence>
<dbReference type="Proteomes" id="UP000077177">
    <property type="component" value="Chromosome"/>
</dbReference>
<reference evidence="7" key="1">
    <citation type="submission" date="2015-01" db="EMBL/GenBank/DDBJ databases">
        <title>Flavisolibacter sp./LCS9/ whole genome sequencing.</title>
        <authorList>
            <person name="Kim M.K."/>
            <person name="Srinivasan S."/>
            <person name="Lee J.-J."/>
        </authorList>
    </citation>
    <scope>NUCLEOTIDE SEQUENCE [LARGE SCALE GENOMIC DNA]</scope>
    <source>
        <strain evidence="7">LCS9</strain>
    </source>
</reference>
<reference evidence="6 7" key="2">
    <citation type="journal article" date="2016" name="Int. J. Syst. Evol. Microbiol.">
        <title>Flavisolibacter tropicus sp. nov., isolated from tropical soil.</title>
        <authorList>
            <person name="Lee J.J."/>
            <person name="Kang M.S."/>
            <person name="Kim G.S."/>
            <person name="Lee C.S."/>
            <person name="Lim S."/>
            <person name="Lee J."/>
            <person name="Roh S.H."/>
            <person name="Kang H."/>
            <person name="Ha J.M."/>
            <person name="Bae S."/>
            <person name="Jung H.Y."/>
            <person name="Kim M.K."/>
        </authorList>
    </citation>
    <scope>NUCLEOTIDE SEQUENCE [LARGE SCALE GENOMIC DNA]</scope>
    <source>
        <strain evidence="6 7">LCS9</strain>
    </source>
</reference>